<dbReference type="InterPro" id="IPR001650">
    <property type="entry name" value="Helicase_C-like"/>
</dbReference>
<evidence type="ECO:0000259" key="17">
    <source>
        <dbReference type="PROSITE" id="PS51194"/>
    </source>
</evidence>
<gene>
    <name evidence="18" type="ORF">A3B31_01605</name>
</gene>
<comment type="catalytic activity">
    <reaction evidence="14 15">
        <text>ATP + H2O = ADP + phosphate + H(+)</text>
        <dbReference type="Rhea" id="RHEA:13065"/>
        <dbReference type="ChEBI" id="CHEBI:15377"/>
        <dbReference type="ChEBI" id="CHEBI:15378"/>
        <dbReference type="ChEBI" id="CHEBI:30616"/>
        <dbReference type="ChEBI" id="CHEBI:43474"/>
        <dbReference type="ChEBI" id="CHEBI:456216"/>
        <dbReference type="EC" id="5.6.2.4"/>
    </reaction>
</comment>
<evidence type="ECO:0000256" key="10">
    <source>
        <dbReference type="ARBA" id="ARBA00023204"/>
    </source>
</evidence>
<dbReference type="SMART" id="SM00490">
    <property type="entry name" value="HELICc"/>
    <property type="match status" value="1"/>
</dbReference>
<dbReference type="PROSITE" id="PS51192">
    <property type="entry name" value="HELICASE_ATP_BIND_1"/>
    <property type="match status" value="1"/>
</dbReference>
<keyword evidence="5 15" id="KW-0378">Hydrolase</keyword>
<dbReference type="SMART" id="SM00487">
    <property type="entry name" value="DEXDc"/>
    <property type="match status" value="1"/>
</dbReference>
<comment type="caution">
    <text evidence="18">The sequence shown here is derived from an EMBL/GenBank/DDBJ whole genome shotgun (WGS) entry which is preliminary data.</text>
</comment>
<evidence type="ECO:0000256" key="6">
    <source>
        <dbReference type="ARBA" id="ARBA00022806"/>
    </source>
</evidence>
<dbReference type="Gene3D" id="2.40.50.140">
    <property type="entry name" value="Nucleic acid-binding proteins"/>
    <property type="match status" value="1"/>
</dbReference>
<comment type="catalytic activity">
    <reaction evidence="12 15">
        <text>Couples ATP hydrolysis with the unwinding of duplex DNA by translocating in the 3'-5' direction.</text>
        <dbReference type="EC" id="5.6.2.4"/>
    </reaction>
</comment>
<feature type="domain" description="Helicase ATP-binding" evidence="16">
    <location>
        <begin position="272"/>
        <end position="439"/>
    </location>
</feature>
<keyword evidence="6 15" id="KW-0347">Helicase</keyword>
<evidence type="ECO:0000256" key="14">
    <source>
        <dbReference type="ARBA" id="ARBA00048988"/>
    </source>
</evidence>
<dbReference type="SUPFAM" id="SSF50249">
    <property type="entry name" value="Nucleic acid-binding proteins"/>
    <property type="match status" value="1"/>
</dbReference>
<keyword evidence="9 15" id="KW-0233">DNA recombination</keyword>
<evidence type="ECO:0000256" key="9">
    <source>
        <dbReference type="ARBA" id="ARBA00023172"/>
    </source>
</evidence>
<dbReference type="NCBIfam" id="NF008165">
    <property type="entry name" value="PRK10917.1-3"/>
    <property type="match status" value="1"/>
</dbReference>
<dbReference type="SUPFAM" id="SSF52540">
    <property type="entry name" value="P-loop containing nucleoside triphosphate hydrolases"/>
    <property type="match status" value="2"/>
</dbReference>
<comment type="similarity">
    <text evidence="1 15">Belongs to the helicase family. RecG subfamily.</text>
</comment>
<reference evidence="18 19" key="1">
    <citation type="journal article" date="2016" name="Nat. Commun.">
        <title>Thousands of microbial genomes shed light on interconnected biogeochemical processes in an aquifer system.</title>
        <authorList>
            <person name="Anantharaman K."/>
            <person name="Brown C.T."/>
            <person name="Hug L.A."/>
            <person name="Sharon I."/>
            <person name="Castelle C.J."/>
            <person name="Probst A.J."/>
            <person name="Thomas B.C."/>
            <person name="Singh A."/>
            <person name="Wilkins M.J."/>
            <person name="Karaoz U."/>
            <person name="Brodie E.L."/>
            <person name="Williams K.H."/>
            <person name="Hubbard S.S."/>
            <person name="Banfield J.F."/>
        </authorList>
    </citation>
    <scope>NUCLEOTIDE SEQUENCE [LARGE SCALE GENOMIC DNA]</scope>
</reference>
<evidence type="ECO:0000256" key="13">
    <source>
        <dbReference type="ARBA" id="ARBA00034808"/>
    </source>
</evidence>
<keyword evidence="10 15" id="KW-0234">DNA repair</keyword>
<evidence type="ECO:0000259" key="16">
    <source>
        <dbReference type="PROSITE" id="PS51192"/>
    </source>
</evidence>
<dbReference type="InterPro" id="IPR027417">
    <property type="entry name" value="P-loop_NTPase"/>
</dbReference>
<dbReference type="InterPro" id="IPR033454">
    <property type="entry name" value="RecG_wedge"/>
</dbReference>
<dbReference type="NCBIfam" id="TIGR00643">
    <property type="entry name" value="recG"/>
    <property type="match status" value="1"/>
</dbReference>
<dbReference type="Pfam" id="PF00270">
    <property type="entry name" value="DEAD"/>
    <property type="match status" value="1"/>
</dbReference>
<dbReference type="EC" id="5.6.2.4" evidence="13 15"/>
<evidence type="ECO:0000256" key="1">
    <source>
        <dbReference type="ARBA" id="ARBA00007504"/>
    </source>
</evidence>
<evidence type="ECO:0000256" key="11">
    <source>
        <dbReference type="ARBA" id="ARBA00023235"/>
    </source>
</evidence>
<evidence type="ECO:0000313" key="18">
    <source>
        <dbReference type="EMBL" id="OGY92722.1"/>
    </source>
</evidence>
<evidence type="ECO:0000256" key="3">
    <source>
        <dbReference type="ARBA" id="ARBA00022741"/>
    </source>
</evidence>
<dbReference type="GO" id="GO:0003677">
    <property type="term" value="F:DNA binding"/>
    <property type="evidence" value="ECO:0007669"/>
    <property type="project" value="UniProtKB-KW"/>
</dbReference>
<dbReference type="Gene3D" id="3.40.50.300">
    <property type="entry name" value="P-loop containing nucleotide triphosphate hydrolases"/>
    <property type="match status" value="2"/>
</dbReference>
<evidence type="ECO:0000313" key="19">
    <source>
        <dbReference type="Proteomes" id="UP000177349"/>
    </source>
</evidence>
<evidence type="ECO:0000256" key="5">
    <source>
        <dbReference type="ARBA" id="ARBA00022801"/>
    </source>
</evidence>
<dbReference type="PANTHER" id="PTHR47964:SF1">
    <property type="entry name" value="ATP-DEPENDENT DNA HELICASE HOMOLOG RECG, CHLOROPLASTIC"/>
    <property type="match status" value="1"/>
</dbReference>
<dbReference type="GO" id="GO:0016887">
    <property type="term" value="F:ATP hydrolysis activity"/>
    <property type="evidence" value="ECO:0007669"/>
    <property type="project" value="RHEA"/>
</dbReference>
<protein>
    <recommendedName>
        <fullName evidence="2 15">ATP-dependent DNA helicase RecG</fullName>
        <ecNumber evidence="13 15">5.6.2.4</ecNumber>
    </recommendedName>
</protein>
<dbReference type="CDD" id="cd04488">
    <property type="entry name" value="RecG_wedge_OBF"/>
    <property type="match status" value="1"/>
</dbReference>
<dbReference type="PANTHER" id="PTHR47964">
    <property type="entry name" value="ATP-DEPENDENT DNA HELICASE HOMOLOG RECG, CHLOROPLASTIC"/>
    <property type="match status" value="1"/>
</dbReference>
<dbReference type="Pfam" id="PF00271">
    <property type="entry name" value="Helicase_C"/>
    <property type="match status" value="1"/>
</dbReference>
<evidence type="ECO:0000256" key="8">
    <source>
        <dbReference type="ARBA" id="ARBA00023125"/>
    </source>
</evidence>
<dbReference type="InterPro" id="IPR014001">
    <property type="entry name" value="Helicase_ATP-bd"/>
</dbReference>
<evidence type="ECO:0000256" key="15">
    <source>
        <dbReference type="RuleBase" id="RU363016"/>
    </source>
</evidence>
<dbReference type="GO" id="GO:0005524">
    <property type="term" value="F:ATP binding"/>
    <property type="evidence" value="ECO:0007669"/>
    <property type="project" value="UniProtKB-KW"/>
</dbReference>
<dbReference type="PROSITE" id="PS51194">
    <property type="entry name" value="HELICASE_CTER"/>
    <property type="match status" value="1"/>
</dbReference>
<sequence length="682" mass="77148">MRLTDTIGTLHHIGKKTEPKLHRLELYTIGDLLWHLPTRYEDLSTITLINAVESGQMVTVKGRVQTLSSRRSFRRRMTITELYLTDGTGTASAVWFNQAYIAKILKAGDGIYLSGTAQKNLTGVQFTNPVYEKVRERQLHTAQIVPYYTLTAGVTHKQLRFLINTALEQAEDIADEMPSEIINAEKLPPLHTALCTSHFPETLDQLEAAKKRLKFEELFWTQLRVGYARKAYEKKKSLSIGWSEREAQKFVHSLPFTLTDDQRRAAWETLKDIAATKPMNRLIQGDVGSGKTVVASLPILMTARAGYQTALMAPTEVLAVQHHATLQSLLPDLSIALLTSKNASLGPTTTPRSAILKELATGNIALLIGTHSLIQEGVRFKKLGLVVVDEQHRFGVGQRQRLTTLSSLKQAPHLLSLTATPIPRSLALTLYGDLDISTIRQKPAGRKPIVTRVVPERKRQDAYSFFRKKIGEGQQIFILYPLIDAGDDTERKAVLQEYERLQRDIFPELTMKYLHGRLKANEKKEILEDFKQNRFPILVTTSVIEVGIDIPNATIMVIEGAERFGLAQLHQFRGRVGRNDMQSYCLLFTSSTSEQTLHRLRLLVKYDDGFLLAEEDLKTRGEGNVFGTQQSGIVQFKVATLHDIDLIKKSRAWVDRIIERDTDLSFYKQVKTKLQESDIHWE</sequence>
<feature type="domain" description="Helicase C-terminal" evidence="17">
    <location>
        <begin position="458"/>
        <end position="623"/>
    </location>
</feature>
<dbReference type="InterPro" id="IPR047112">
    <property type="entry name" value="RecG/Mfd"/>
</dbReference>
<evidence type="ECO:0000256" key="12">
    <source>
        <dbReference type="ARBA" id="ARBA00034617"/>
    </source>
</evidence>
<dbReference type="GO" id="GO:0043138">
    <property type="term" value="F:3'-5' DNA helicase activity"/>
    <property type="evidence" value="ECO:0007669"/>
    <property type="project" value="UniProtKB-EC"/>
</dbReference>
<dbReference type="InterPro" id="IPR004609">
    <property type="entry name" value="ATP-dep_DNA_helicase_RecG"/>
</dbReference>
<keyword evidence="8" id="KW-0238">DNA-binding</keyword>
<keyword evidence="3 15" id="KW-0547">Nucleotide-binding</keyword>
<organism evidence="18 19">
    <name type="scientific">Candidatus Komeilibacteria bacterium RIFCSPLOWO2_01_FULL_53_11</name>
    <dbReference type="NCBI Taxonomy" id="1798552"/>
    <lineage>
        <taxon>Bacteria</taxon>
        <taxon>Candidatus Komeiliibacteriota</taxon>
    </lineage>
</organism>
<dbReference type="InterPro" id="IPR045562">
    <property type="entry name" value="RecG_dom3_C"/>
</dbReference>
<keyword evidence="7 15" id="KW-0067">ATP-binding</keyword>
<keyword evidence="11" id="KW-0413">Isomerase</keyword>
<evidence type="ECO:0000256" key="2">
    <source>
        <dbReference type="ARBA" id="ARBA00017846"/>
    </source>
</evidence>
<comment type="function">
    <text evidence="15">Plays a critical role in recombination and DNA repair. Helps process Holliday junction intermediates to mature products by catalyzing branch migration. Has replication fork regression activity, unwinds stalled or blocked replication forks to make a HJ that can be resolved. Has a DNA unwinding activity characteristic of a DNA helicase with 3'-5' polarity.</text>
</comment>
<dbReference type="Pfam" id="PF17191">
    <property type="entry name" value="RecG_wedge"/>
    <property type="match status" value="1"/>
</dbReference>
<accession>A0A1G2BUE9</accession>
<dbReference type="Pfam" id="PF19833">
    <property type="entry name" value="RecG_dom3_C"/>
    <property type="match status" value="1"/>
</dbReference>
<dbReference type="EMBL" id="MHKN01000012">
    <property type="protein sequence ID" value="OGY92722.1"/>
    <property type="molecule type" value="Genomic_DNA"/>
</dbReference>
<name>A0A1G2BUE9_9BACT</name>
<dbReference type="InterPro" id="IPR012340">
    <property type="entry name" value="NA-bd_OB-fold"/>
</dbReference>
<evidence type="ECO:0000256" key="7">
    <source>
        <dbReference type="ARBA" id="ARBA00022840"/>
    </source>
</evidence>
<dbReference type="GO" id="GO:0006281">
    <property type="term" value="P:DNA repair"/>
    <property type="evidence" value="ECO:0007669"/>
    <property type="project" value="UniProtKB-UniRule"/>
</dbReference>
<proteinExistence type="inferred from homology"/>
<dbReference type="InterPro" id="IPR011545">
    <property type="entry name" value="DEAD/DEAH_box_helicase_dom"/>
</dbReference>
<dbReference type="Proteomes" id="UP000177349">
    <property type="component" value="Unassembled WGS sequence"/>
</dbReference>
<keyword evidence="4 15" id="KW-0227">DNA damage</keyword>
<dbReference type="NCBIfam" id="NF008168">
    <property type="entry name" value="PRK10917.2-2"/>
    <property type="match status" value="1"/>
</dbReference>
<dbReference type="AlphaFoldDB" id="A0A1G2BUE9"/>
<evidence type="ECO:0000256" key="4">
    <source>
        <dbReference type="ARBA" id="ARBA00022763"/>
    </source>
</evidence>
<dbReference type="GO" id="GO:0006310">
    <property type="term" value="P:DNA recombination"/>
    <property type="evidence" value="ECO:0007669"/>
    <property type="project" value="UniProtKB-UniRule"/>
</dbReference>